<proteinExistence type="predicted"/>
<dbReference type="InterPro" id="IPR011527">
    <property type="entry name" value="ABC1_TM_dom"/>
</dbReference>
<dbReference type="InterPro" id="IPR003593">
    <property type="entry name" value="AAA+_ATPase"/>
</dbReference>
<evidence type="ECO:0000256" key="4">
    <source>
        <dbReference type="ARBA" id="ARBA00022840"/>
    </source>
</evidence>
<dbReference type="InterPro" id="IPR017871">
    <property type="entry name" value="ABC_transporter-like_CS"/>
</dbReference>
<feature type="transmembrane region" description="Helical" evidence="7">
    <location>
        <begin position="236"/>
        <end position="260"/>
    </location>
</feature>
<dbReference type="PANTHER" id="PTHR24221">
    <property type="entry name" value="ATP-BINDING CASSETTE SUB-FAMILY B"/>
    <property type="match status" value="1"/>
</dbReference>
<sequence length="578" mass="63255">MGRELMLFKGIRAVLSIITVFTLIQCCCIIVAAQALAEVISELFAGAPIETQAGKLLIFAIAYIVRHLMAFLQQRTAQRYAAVTSTTMRQSLINKLFQLGPRFAGVQGTGSLTTLVLEGVTQFRSYVELVIPRMVGVSIVPVVLLIYIALQDAPSGIILVVTMPIVIVFMILIGLAAKSQVEKQQDSYRGLSNHFVDSLRGMETLKFLGISHNHALTIAKVSDRFTTATMRTLRTAFLSSFALDFITMLSVASVAVSLGLRLVNGSILLVPALTVLILAPEYFLPVRLLGSDYHATLNGKEAGAAMTSILQLPSQALPSMDSKEEVSAAWNQASRLTLSSVGVKHNEASPCSLEAISLEISGYRKVAIIGETGAGKSTLIEVIGGLLTPSTGQLSWNGCNLADGLNHEAWRMETVYMPQHPYLFSCSMIDNIRFYRPEATWEEVEQAAIQAGLKGCIDRLPNGLHELIGGGGRQLSGGQAQRVALARAFLSRRPVLLLDEPTAHLDIETEYELKETMLPLFDNKLVVLATHRLHWMPDMDQILVLEHGRLAEVGTHKQLLAQQGLYYRMMLSQLEEVL</sequence>
<feature type="transmembrane region" description="Helical" evidence="7">
    <location>
        <begin position="156"/>
        <end position="177"/>
    </location>
</feature>
<evidence type="ECO:0000256" key="2">
    <source>
        <dbReference type="ARBA" id="ARBA00022692"/>
    </source>
</evidence>
<dbReference type="PROSITE" id="PS50929">
    <property type="entry name" value="ABC_TM1F"/>
    <property type="match status" value="1"/>
</dbReference>
<dbReference type="InterPro" id="IPR027417">
    <property type="entry name" value="P-loop_NTPase"/>
</dbReference>
<comment type="caution">
    <text evidence="10">The sequence shown here is derived from an EMBL/GenBank/DDBJ whole genome shotgun (WGS) entry which is preliminary data.</text>
</comment>
<evidence type="ECO:0000256" key="5">
    <source>
        <dbReference type="ARBA" id="ARBA00022989"/>
    </source>
</evidence>
<dbReference type="PANTHER" id="PTHR24221:SF614">
    <property type="entry name" value="GLUTATHIONE_L-CYSTEINE TRANSPORT SYSTEM ATP-BINDING_PERMEASE PROTEIN CYDC"/>
    <property type="match status" value="1"/>
</dbReference>
<name>A0ABT2UES0_9BACL</name>
<keyword evidence="5 7" id="KW-1133">Transmembrane helix</keyword>
<dbReference type="Gene3D" id="1.20.1560.10">
    <property type="entry name" value="ABC transporter type 1, transmembrane domain"/>
    <property type="match status" value="1"/>
</dbReference>
<dbReference type="EMBL" id="JAOQIO010000038">
    <property type="protein sequence ID" value="MCU6793105.1"/>
    <property type="molecule type" value="Genomic_DNA"/>
</dbReference>
<keyword evidence="3" id="KW-0547">Nucleotide-binding</keyword>
<organism evidence="10 11">
    <name type="scientific">Paenibacillus baimaensis</name>
    <dbReference type="NCBI Taxonomy" id="2982185"/>
    <lineage>
        <taxon>Bacteria</taxon>
        <taxon>Bacillati</taxon>
        <taxon>Bacillota</taxon>
        <taxon>Bacilli</taxon>
        <taxon>Bacillales</taxon>
        <taxon>Paenibacillaceae</taxon>
        <taxon>Paenibacillus</taxon>
    </lineage>
</organism>
<evidence type="ECO:0000256" key="1">
    <source>
        <dbReference type="ARBA" id="ARBA00004651"/>
    </source>
</evidence>
<dbReference type="InterPro" id="IPR014216">
    <property type="entry name" value="ABC_transptr_CydD"/>
</dbReference>
<gene>
    <name evidence="10" type="primary">cydD</name>
    <name evidence="10" type="ORF">OB236_13360</name>
</gene>
<protein>
    <submittedName>
        <fullName evidence="10">Thiol reductant ABC exporter subunit CydD</fullName>
    </submittedName>
</protein>
<dbReference type="Gene3D" id="3.40.50.300">
    <property type="entry name" value="P-loop containing nucleotide triphosphate hydrolases"/>
    <property type="match status" value="1"/>
</dbReference>
<reference evidence="10 11" key="1">
    <citation type="submission" date="2022-09" db="EMBL/GenBank/DDBJ databases">
        <authorList>
            <person name="Han X.L."/>
            <person name="Wang Q."/>
            <person name="Lu T."/>
        </authorList>
    </citation>
    <scope>NUCLEOTIDE SEQUENCE [LARGE SCALE GENOMIC DNA]</scope>
    <source>
        <strain evidence="10 11">WQ 127069</strain>
    </source>
</reference>
<keyword evidence="2 7" id="KW-0812">Transmembrane</keyword>
<feature type="domain" description="ABC transmembrane type-1" evidence="9">
    <location>
        <begin position="17"/>
        <end position="298"/>
    </location>
</feature>
<dbReference type="Pfam" id="PF00664">
    <property type="entry name" value="ABC_membrane"/>
    <property type="match status" value="1"/>
</dbReference>
<evidence type="ECO:0000256" key="6">
    <source>
        <dbReference type="ARBA" id="ARBA00023136"/>
    </source>
</evidence>
<dbReference type="Pfam" id="PF00005">
    <property type="entry name" value="ABC_tran"/>
    <property type="match status" value="1"/>
</dbReference>
<evidence type="ECO:0000313" key="10">
    <source>
        <dbReference type="EMBL" id="MCU6793105.1"/>
    </source>
</evidence>
<evidence type="ECO:0000259" key="8">
    <source>
        <dbReference type="PROSITE" id="PS50893"/>
    </source>
</evidence>
<evidence type="ECO:0000259" key="9">
    <source>
        <dbReference type="PROSITE" id="PS50929"/>
    </source>
</evidence>
<dbReference type="SMART" id="SM00382">
    <property type="entry name" value="AAA"/>
    <property type="match status" value="1"/>
</dbReference>
<keyword evidence="6 7" id="KW-0472">Membrane</keyword>
<dbReference type="PROSITE" id="PS00211">
    <property type="entry name" value="ABC_TRANSPORTER_1"/>
    <property type="match status" value="1"/>
</dbReference>
<feature type="domain" description="ABC transporter" evidence="8">
    <location>
        <begin position="336"/>
        <end position="572"/>
    </location>
</feature>
<evidence type="ECO:0000256" key="7">
    <source>
        <dbReference type="SAM" id="Phobius"/>
    </source>
</evidence>
<dbReference type="SUPFAM" id="SSF52540">
    <property type="entry name" value="P-loop containing nucleoside triphosphate hydrolases"/>
    <property type="match status" value="1"/>
</dbReference>
<dbReference type="InterPro" id="IPR036640">
    <property type="entry name" value="ABC1_TM_sf"/>
</dbReference>
<dbReference type="InterPro" id="IPR003439">
    <property type="entry name" value="ABC_transporter-like_ATP-bd"/>
</dbReference>
<feature type="transmembrane region" description="Helical" evidence="7">
    <location>
        <begin position="130"/>
        <end position="150"/>
    </location>
</feature>
<dbReference type="PROSITE" id="PS50893">
    <property type="entry name" value="ABC_TRANSPORTER_2"/>
    <property type="match status" value="1"/>
</dbReference>
<accession>A0ABT2UES0</accession>
<comment type="subcellular location">
    <subcellularLocation>
        <location evidence="1">Cell membrane</location>
        <topology evidence="1">Multi-pass membrane protein</topology>
    </subcellularLocation>
</comment>
<dbReference type="NCBIfam" id="TIGR02857">
    <property type="entry name" value="CydD"/>
    <property type="match status" value="1"/>
</dbReference>
<evidence type="ECO:0000313" key="11">
    <source>
        <dbReference type="Proteomes" id="UP001652445"/>
    </source>
</evidence>
<evidence type="ECO:0000256" key="3">
    <source>
        <dbReference type="ARBA" id="ARBA00022741"/>
    </source>
</evidence>
<feature type="transmembrane region" description="Helical" evidence="7">
    <location>
        <begin position="53"/>
        <end position="72"/>
    </location>
</feature>
<dbReference type="InterPro" id="IPR039421">
    <property type="entry name" value="Type_1_exporter"/>
</dbReference>
<keyword evidence="11" id="KW-1185">Reference proteome</keyword>
<keyword evidence="4" id="KW-0067">ATP-binding</keyword>
<dbReference type="SUPFAM" id="SSF90123">
    <property type="entry name" value="ABC transporter transmembrane region"/>
    <property type="match status" value="1"/>
</dbReference>
<dbReference type="CDD" id="cd18584">
    <property type="entry name" value="ABC_6TM_AarD_CydD"/>
    <property type="match status" value="1"/>
</dbReference>
<dbReference type="Proteomes" id="UP001652445">
    <property type="component" value="Unassembled WGS sequence"/>
</dbReference>